<keyword evidence="1" id="KW-0808">Transferase</keyword>
<organism evidence="1 2">
    <name type="scientific">Owenweeksia hongkongensis (strain DSM 17368 / CIP 108786 / JCM 12287 / NRRL B-23963 / UST20020801)</name>
    <dbReference type="NCBI Taxonomy" id="926562"/>
    <lineage>
        <taxon>Bacteria</taxon>
        <taxon>Pseudomonadati</taxon>
        <taxon>Bacteroidota</taxon>
        <taxon>Flavobacteriia</taxon>
        <taxon>Flavobacteriales</taxon>
        <taxon>Owenweeksiaceae</taxon>
        <taxon>Owenweeksia</taxon>
    </lineage>
</organism>
<dbReference type="GO" id="GO:0008168">
    <property type="term" value="F:methyltransferase activity"/>
    <property type="evidence" value="ECO:0007669"/>
    <property type="project" value="UniProtKB-KW"/>
</dbReference>
<dbReference type="AlphaFoldDB" id="G8R2E2"/>
<dbReference type="eggNOG" id="COG2230">
    <property type="taxonomic scope" value="Bacteria"/>
</dbReference>
<dbReference type="GO" id="GO:0032259">
    <property type="term" value="P:methylation"/>
    <property type="evidence" value="ECO:0007669"/>
    <property type="project" value="UniProtKB-KW"/>
</dbReference>
<dbReference type="Pfam" id="PF13489">
    <property type="entry name" value="Methyltransf_23"/>
    <property type="match status" value="1"/>
</dbReference>
<name>G8R2E2_OWEHD</name>
<reference evidence="1 2" key="1">
    <citation type="journal article" date="2012" name="Stand. Genomic Sci.">
        <title>Genome sequence of the orange-pigmented seawater bacterium Owenweeksia hongkongensis type strain (UST20020801(T)).</title>
        <authorList>
            <person name="Riedel T."/>
            <person name="Held B."/>
            <person name="Nolan M."/>
            <person name="Lucas S."/>
            <person name="Lapidus A."/>
            <person name="Tice H."/>
            <person name="Del Rio T.G."/>
            <person name="Cheng J.F."/>
            <person name="Han C."/>
            <person name="Tapia R."/>
            <person name="Goodwin L.A."/>
            <person name="Pitluck S."/>
            <person name="Liolios K."/>
            <person name="Mavromatis K."/>
            <person name="Pagani I."/>
            <person name="Ivanova N."/>
            <person name="Mikhailova N."/>
            <person name="Pati A."/>
            <person name="Chen A."/>
            <person name="Palaniappan K."/>
            <person name="Rohde M."/>
            <person name="Tindall B.J."/>
            <person name="Detter J.C."/>
            <person name="Goker M."/>
            <person name="Woyke T."/>
            <person name="Bristow J."/>
            <person name="Eisen J.A."/>
            <person name="Markowitz V."/>
            <person name="Hugenholtz P."/>
            <person name="Klenk H.P."/>
            <person name="Kyrpides N.C."/>
        </authorList>
    </citation>
    <scope>NUCLEOTIDE SEQUENCE</scope>
    <source>
        <strain evidence="2">DSM 17368 / JCM 12287 / NRRL B-23963</strain>
    </source>
</reference>
<keyword evidence="2" id="KW-1185">Reference proteome</keyword>
<dbReference type="STRING" id="926562.Oweho_1953"/>
<dbReference type="OrthoDB" id="9789123at2"/>
<dbReference type="PATRIC" id="fig|926562.3.peg.1960"/>
<evidence type="ECO:0000313" key="1">
    <source>
        <dbReference type="EMBL" id="AEV32932.1"/>
    </source>
</evidence>
<dbReference type="KEGG" id="oho:Oweho_1953"/>
<gene>
    <name evidence="1" type="ordered locus">Oweho_1953</name>
</gene>
<dbReference type="Gene3D" id="3.40.50.150">
    <property type="entry name" value="Vaccinia Virus protein VP39"/>
    <property type="match status" value="1"/>
</dbReference>
<dbReference type="PANTHER" id="PTHR43861">
    <property type="entry name" value="TRANS-ACONITATE 2-METHYLTRANSFERASE-RELATED"/>
    <property type="match status" value="1"/>
</dbReference>
<protein>
    <submittedName>
        <fullName evidence="1">Methyltransferase family protein</fullName>
    </submittedName>
</protein>
<keyword evidence="1" id="KW-0489">Methyltransferase</keyword>
<evidence type="ECO:0000313" key="2">
    <source>
        <dbReference type="Proteomes" id="UP000005631"/>
    </source>
</evidence>
<accession>G8R2E2</accession>
<proteinExistence type="predicted"/>
<sequence>MDQKKIEDFYDNFSAHQMKVGVNERIFSLYQRMKKYGLSSSSRILELGSGIGSMTYLLSKKVKSGLVESVDLSPKSIELLNSSISNPAIKGYAADVVNYTPKQSDFDFITLFDVIEHIPIERHADLFKNLASIMTEKTTLLINIPNPKYIEYDRIHQPEVLQVIDQPIPLTAIAKNVEDNGLFMHLFETYSIWVENDYQFMMIRKDRDFKEVKLNEKRSITEKVIHRLSLMWNKALS</sequence>
<dbReference type="SUPFAM" id="SSF53335">
    <property type="entry name" value="S-adenosyl-L-methionine-dependent methyltransferases"/>
    <property type="match status" value="1"/>
</dbReference>
<dbReference type="RefSeq" id="WP_014202286.1">
    <property type="nucleotide sequence ID" value="NC_016599.1"/>
</dbReference>
<dbReference type="InterPro" id="IPR029063">
    <property type="entry name" value="SAM-dependent_MTases_sf"/>
</dbReference>
<dbReference type="Proteomes" id="UP000005631">
    <property type="component" value="Chromosome"/>
</dbReference>
<dbReference type="EMBL" id="CP003156">
    <property type="protein sequence ID" value="AEV32932.1"/>
    <property type="molecule type" value="Genomic_DNA"/>
</dbReference>
<dbReference type="HOGENOM" id="CLU_1173619_0_0_10"/>